<dbReference type="RefSeq" id="WP_025801919.1">
    <property type="nucleotide sequence ID" value="NZ_CP053842.1"/>
</dbReference>
<evidence type="ECO:0000313" key="7">
    <source>
        <dbReference type="Proteomes" id="UP000594749"/>
    </source>
</evidence>
<dbReference type="GO" id="GO:0046872">
    <property type="term" value="F:metal ion binding"/>
    <property type="evidence" value="ECO:0007669"/>
    <property type="project" value="UniProtKB-KW"/>
</dbReference>
<protein>
    <submittedName>
        <fullName evidence="6">Molybdate ABC transporter substrate-binding protein</fullName>
    </submittedName>
</protein>
<dbReference type="AlphaFoldDB" id="A0A7M1LHJ1"/>
<keyword evidence="3 5" id="KW-0732">Signal</keyword>
<evidence type="ECO:0000256" key="3">
    <source>
        <dbReference type="ARBA" id="ARBA00022729"/>
    </source>
</evidence>
<dbReference type="EMBL" id="CP063078">
    <property type="protein sequence ID" value="QOQ88028.1"/>
    <property type="molecule type" value="Genomic_DNA"/>
</dbReference>
<accession>A0A7M1LHJ1</accession>
<dbReference type="PANTHER" id="PTHR30632">
    <property type="entry name" value="MOLYBDATE-BINDING PERIPLASMIC PROTEIN"/>
    <property type="match status" value="1"/>
</dbReference>
<evidence type="ECO:0000256" key="5">
    <source>
        <dbReference type="SAM" id="SignalP"/>
    </source>
</evidence>
<keyword evidence="2 4" id="KW-0479">Metal-binding</keyword>
<reference evidence="6 7" key="1">
    <citation type="submission" date="2020-10" db="EMBL/GenBank/DDBJ databases">
        <title>Campylobacter and Helicobacter PacBio genomes.</title>
        <authorList>
            <person name="Lane C."/>
        </authorList>
    </citation>
    <scope>NUCLEOTIDE SEQUENCE [LARGE SCALE GENOMIC DNA]</scope>
    <source>
        <strain evidence="6 7">2016D-0077</strain>
    </source>
</reference>
<keyword evidence="4" id="KW-0500">Molybdenum</keyword>
<dbReference type="Gene3D" id="3.40.190.10">
    <property type="entry name" value="Periplasmic binding protein-like II"/>
    <property type="match status" value="2"/>
</dbReference>
<dbReference type="InterPro" id="IPR050682">
    <property type="entry name" value="ModA/WtpA"/>
</dbReference>
<dbReference type="SUPFAM" id="SSF53850">
    <property type="entry name" value="Periplasmic binding protein-like II"/>
    <property type="match status" value="1"/>
</dbReference>
<dbReference type="GO" id="GO:0030973">
    <property type="term" value="F:molybdate ion binding"/>
    <property type="evidence" value="ECO:0007669"/>
    <property type="project" value="TreeGrafter"/>
</dbReference>
<comment type="similarity">
    <text evidence="1">Belongs to the bacterial solute-binding protein ModA family.</text>
</comment>
<dbReference type="PIRSF" id="PIRSF004846">
    <property type="entry name" value="ModA"/>
    <property type="match status" value="1"/>
</dbReference>
<feature type="signal peptide" evidence="5">
    <location>
        <begin position="1"/>
        <end position="24"/>
    </location>
</feature>
<feature type="chain" id="PRO_5029839463" evidence="5">
    <location>
        <begin position="25"/>
        <end position="243"/>
    </location>
</feature>
<evidence type="ECO:0000256" key="2">
    <source>
        <dbReference type="ARBA" id="ARBA00022723"/>
    </source>
</evidence>
<organism evidence="6 7">
    <name type="scientific">Campylobacter corcagiensis</name>
    <dbReference type="NCBI Taxonomy" id="1448857"/>
    <lineage>
        <taxon>Bacteria</taxon>
        <taxon>Pseudomonadati</taxon>
        <taxon>Campylobacterota</taxon>
        <taxon>Epsilonproteobacteria</taxon>
        <taxon>Campylobacterales</taxon>
        <taxon>Campylobacteraceae</taxon>
        <taxon>Campylobacter</taxon>
    </lineage>
</organism>
<dbReference type="PANTHER" id="PTHR30632:SF14">
    <property type="entry name" value="TUNGSTATE_MOLYBDATE_CHROMATE-BINDING PROTEIN MODA"/>
    <property type="match status" value="1"/>
</dbReference>
<feature type="binding site" evidence="4">
    <location>
        <position position="54"/>
    </location>
    <ligand>
        <name>molybdate</name>
        <dbReference type="ChEBI" id="CHEBI:36264"/>
    </ligand>
</feature>
<proteinExistence type="inferred from homology"/>
<evidence type="ECO:0000313" key="6">
    <source>
        <dbReference type="EMBL" id="QOQ88028.1"/>
    </source>
</evidence>
<dbReference type="NCBIfam" id="TIGR01256">
    <property type="entry name" value="modA"/>
    <property type="match status" value="1"/>
</dbReference>
<keyword evidence="7" id="KW-1185">Reference proteome</keyword>
<sequence length="243" mass="26662">MRKLIILALSVLAINAAEIRVAAAANIGYVFDELRAEFLKDRPNDKIEATLGSSGKLVAQIKAGADYAIFMAANMDFAQGVYEDGLATAPAEIYTRGVLVSFSTTPKKWDENLEYLKDKNIQKIAIANNKTAPYGIAAYEAFGKAGVLNDIENKLVQADSVGNVLPLTIAQADVGFMPRSGLVGKDEYKEGEHFVNVAENLYTPLDQGMVILNKYKDDELTNAFYNFLKSDKAKEIFLKNGYK</sequence>
<dbReference type="GO" id="GO:0015689">
    <property type="term" value="P:molybdate ion transport"/>
    <property type="evidence" value="ECO:0007669"/>
    <property type="project" value="InterPro"/>
</dbReference>
<dbReference type="Pfam" id="PF13531">
    <property type="entry name" value="SBP_bac_11"/>
    <property type="match status" value="1"/>
</dbReference>
<dbReference type="Proteomes" id="UP000594749">
    <property type="component" value="Chromosome"/>
</dbReference>
<feature type="binding site" evidence="4">
    <location>
        <position position="161"/>
    </location>
    <ligand>
        <name>molybdate</name>
        <dbReference type="ChEBI" id="CHEBI:36264"/>
    </ligand>
</feature>
<gene>
    <name evidence="6" type="primary">modA</name>
    <name evidence="6" type="ORF">IMC76_04350</name>
</gene>
<dbReference type="InterPro" id="IPR005950">
    <property type="entry name" value="ModA"/>
</dbReference>
<evidence type="ECO:0000256" key="1">
    <source>
        <dbReference type="ARBA" id="ARBA00009175"/>
    </source>
</evidence>
<evidence type="ECO:0000256" key="4">
    <source>
        <dbReference type="PIRSR" id="PIRSR004846-1"/>
    </source>
</evidence>
<name>A0A7M1LHJ1_9BACT</name>
<dbReference type="OrthoDB" id="9785015at2"/>